<reference evidence="1" key="1">
    <citation type="journal article" date="2021" name="Proc. Natl. Acad. Sci. U.S.A.">
        <title>A Catalog of Tens of Thousands of Viruses from Human Metagenomes Reveals Hidden Associations with Chronic Diseases.</title>
        <authorList>
            <person name="Tisza M.J."/>
            <person name="Buck C.B."/>
        </authorList>
    </citation>
    <scope>NUCLEOTIDE SEQUENCE</scope>
    <source>
        <strain evidence="1">CtVCm11</strain>
    </source>
</reference>
<dbReference type="EMBL" id="BK015688">
    <property type="protein sequence ID" value="DAE19859.1"/>
    <property type="molecule type" value="Genomic_DNA"/>
</dbReference>
<protein>
    <submittedName>
        <fullName evidence="1">Uncharacterized protein</fullName>
    </submittedName>
</protein>
<evidence type="ECO:0000313" key="1">
    <source>
        <dbReference type="EMBL" id="DAE19859.1"/>
    </source>
</evidence>
<accession>A0A8S5QM40</accession>
<sequence>MRTSFCCLNHTVDRAPQIVIVWSLFGQKIFCKKLKKLLTLRQYWRILST</sequence>
<name>A0A8S5QM40_9CAUD</name>
<organism evidence="1">
    <name type="scientific">Siphoviridae sp. ctVCm11</name>
    <dbReference type="NCBI Taxonomy" id="2826358"/>
    <lineage>
        <taxon>Viruses</taxon>
        <taxon>Duplodnaviria</taxon>
        <taxon>Heunggongvirae</taxon>
        <taxon>Uroviricota</taxon>
        <taxon>Caudoviricetes</taxon>
    </lineage>
</organism>
<proteinExistence type="predicted"/>